<dbReference type="Pfam" id="PF00855">
    <property type="entry name" value="PWWP"/>
    <property type="match status" value="1"/>
</dbReference>
<keyword evidence="10" id="KW-1185">Reference proteome</keyword>
<feature type="domain" description="PWWP" evidence="8">
    <location>
        <begin position="245"/>
        <end position="318"/>
    </location>
</feature>
<evidence type="ECO:0008006" key="11">
    <source>
        <dbReference type="Google" id="ProtNLM"/>
    </source>
</evidence>
<dbReference type="AlphaFoldDB" id="A0A7R9M6Q6"/>
<dbReference type="EMBL" id="CAJPVJ010008264">
    <property type="protein sequence ID" value="CAG2171813.1"/>
    <property type="molecule type" value="Genomic_DNA"/>
</dbReference>
<feature type="region of interest" description="Disordered" evidence="6">
    <location>
        <begin position="67"/>
        <end position="97"/>
    </location>
</feature>
<dbReference type="SUPFAM" id="SSF63748">
    <property type="entry name" value="Tudor/PWWP/MBT"/>
    <property type="match status" value="1"/>
</dbReference>
<dbReference type="InterPro" id="IPR036236">
    <property type="entry name" value="Znf_C2H2_sf"/>
</dbReference>
<feature type="compositionally biased region" description="Low complexity" evidence="6">
    <location>
        <begin position="158"/>
        <end position="184"/>
    </location>
</feature>
<dbReference type="PROSITE" id="PS50812">
    <property type="entry name" value="PWWP"/>
    <property type="match status" value="1"/>
</dbReference>
<evidence type="ECO:0000256" key="3">
    <source>
        <dbReference type="ARBA" id="ARBA00022771"/>
    </source>
</evidence>
<dbReference type="Gene3D" id="2.30.30.140">
    <property type="match status" value="1"/>
</dbReference>
<dbReference type="InterPro" id="IPR013087">
    <property type="entry name" value="Znf_C2H2_type"/>
</dbReference>
<dbReference type="GO" id="GO:0008270">
    <property type="term" value="F:zinc ion binding"/>
    <property type="evidence" value="ECO:0007669"/>
    <property type="project" value="UniProtKB-KW"/>
</dbReference>
<evidence type="ECO:0000256" key="1">
    <source>
        <dbReference type="ARBA" id="ARBA00022723"/>
    </source>
</evidence>
<evidence type="ECO:0000256" key="2">
    <source>
        <dbReference type="ARBA" id="ARBA00022737"/>
    </source>
</evidence>
<reference evidence="9" key="1">
    <citation type="submission" date="2020-11" db="EMBL/GenBank/DDBJ databases">
        <authorList>
            <person name="Tran Van P."/>
        </authorList>
    </citation>
    <scope>NUCLEOTIDE SEQUENCE</scope>
</reference>
<organism evidence="9">
    <name type="scientific">Oppiella nova</name>
    <dbReference type="NCBI Taxonomy" id="334625"/>
    <lineage>
        <taxon>Eukaryota</taxon>
        <taxon>Metazoa</taxon>
        <taxon>Ecdysozoa</taxon>
        <taxon>Arthropoda</taxon>
        <taxon>Chelicerata</taxon>
        <taxon>Arachnida</taxon>
        <taxon>Acari</taxon>
        <taxon>Acariformes</taxon>
        <taxon>Sarcoptiformes</taxon>
        <taxon>Oribatida</taxon>
        <taxon>Brachypylina</taxon>
        <taxon>Oppioidea</taxon>
        <taxon>Oppiidae</taxon>
        <taxon>Oppiella</taxon>
    </lineage>
</organism>
<accession>A0A7R9M6Q6</accession>
<dbReference type="SMART" id="SM00293">
    <property type="entry name" value="PWWP"/>
    <property type="match status" value="1"/>
</dbReference>
<feature type="domain" description="C2H2-type" evidence="7">
    <location>
        <begin position="9"/>
        <end position="37"/>
    </location>
</feature>
<dbReference type="InterPro" id="IPR000313">
    <property type="entry name" value="PWWP_dom"/>
</dbReference>
<keyword evidence="3 5" id="KW-0863">Zinc-finger</keyword>
<evidence type="ECO:0000256" key="6">
    <source>
        <dbReference type="SAM" id="MobiDB-lite"/>
    </source>
</evidence>
<dbReference type="CDD" id="cd05839">
    <property type="entry name" value="PWWP_BRPF"/>
    <property type="match status" value="1"/>
</dbReference>
<feature type="region of interest" description="Disordered" evidence="6">
    <location>
        <begin position="135"/>
        <end position="186"/>
    </location>
</feature>
<feature type="compositionally biased region" description="Low complexity" evidence="6">
    <location>
        <begin position="70"/>
        <end position="83"/>
    </location>
</feature>
<dbReference type="PANTHER" id="PTHR24379:SF121">
    <property type="entry name" value="C2H2-TYPE DOMAIN-CONTAINING PROTEIN"/>
    <property type="match status" value="1"/>
</dbReference>
<feature type="domain" description="C2H2-type" evidence="7">
    <location>
        <begin position="49"/>
        <end position="76"/>
    </location>
</feature>
<proteinExistence type="predicted"/>
<evidence type="ECO:0000256" key="5">
    <source>
        <dbReference type="PROSITE-ProRule" id="PRU00042"/>
    </source>
</evidence>
<keyword evidence="4" id="KW-0862">Zinc</keyword>
<dbReference type="SMART" id="SM00355">
    <property type="entry name" value="ZnF_C2H2"/>
    <property type="match status" value="3"/>
</dbReference>
<gene>
    <name evidence="9" type="ORF">ONB1V03_LOCUS11273</name>
</gene>
<evidence type="ECO:0000313" key="10">
    <source>
        <dbReference type="Proteomes" id="UP000728032"/>
    </source>
</evidence>
<name>A0A7R9M6Q6_9ACAR</name>
<dbReference type="Gene3D" id="3.30.160.60">
    <property type="entry name" value="Classic Zinc Finger"/>
    <property type="match status" value="1"/>
</dbReference>
<dbReference type="Proteomes" id="UP000728032">
    <property type="component" value="Unassembled WGS sequence"/>
</dbReference>
<evidence type="ECO:0000256" key="4">
    <source>
        <dbReference type="ARBA" id="ARBA00022833"/>
    </source>
</evidence>
<keyword evidence="1" id="KW-0479">Metal-binding</keyword>
<protein>
    <recommendedName>
        <fullName evidence="11">Zinc finger protein</fullName>
    </recommendedName>
</protein>
<keyword evidence="2" id="KW-0677">Repeat</keyword>
<dbReference type="PROSITE" id="PS00028">
    <property type="entry name" value="ZINC_FINGER_C2H2_1"/>
    <property type="match status" value="1"/>
</dbReference>
<dbReference type="OrthoDB" id="20839at2759"/>
<evidence type="ECO:0000259" key="7">
    <source>
        <dbReference type="PROSITE" id="PS50157"/>
    </source>
</evidence>
<dbReference type="EMBL" id="OC923089">
    <property type="protein sequence ID" value="CAD7654626.1"/>
    <property type="molecule type" value="Genomic_DNA"/>
</dbReference>
<sequence length="358" mass="40479">MSDSNHEDFRCIECRQLFDTQKDLQIHVNSVHKKLQSNGDSIALTAIQYSCDSCAYKANTRQSLTRHMTTHSSNSHSFKSKTSGVYKHSKIKSNSQMNKKSKIYNRKVCLYSSTEHRELVKHVSTQHTIVDSYTPVVSPYSTDTSVESSILGRHPKSSTRTSSTTSSINSQTTSDHTDSSTSSQIIRDHIDSTISHIINEYMDSSTSSQNISSEYNYSTGRKRSIAESLRSDTSATDSEGSDIKPYDLVWAKCQGHPWFPALVVDPNRTDTLYGEPIPPKHVVDMKTNDRNRYLVNYFDEKRLWQWLPRNSLQVMGIDTNGKKLTERRKPSDRKAVEKAFTGALEFSAHMSAIESGIE</sequence>
<dbReference type="PANTHER" id="PTHR24379">
    <property type="entry name" value="KRAB AND ZINC FINGER DOMAIN-CONTAINING"/>
    <property type="match status" value="1"/>
</dbReference>
<evidence type="ECO:0000259" key="8">
    <source>
        <dbReference type="PROSITE" id="PS50812"/>
    </source>
</evidence>
<feature type="compositionally biased region" description="Polar residues" evidence="6">
    <location>
        <begin position="139"/>
        <end position="148"/>
    </location>
</feature>
<evidence type="ECO:0000313" key="9">
    <source>
        <dbReference type="EMBL" id="CAD7654626.1"/>
    </source>
</evidence>
<dbReference type="PROSITE" id="PS50157">
    <property type="entry name" value="ZINC_FINGER_C2H2_2"/>
    <property type="match status" value="2"/>
</dbReference>
<dbReference type="SUPFAM" id="SSF57667">
    <property type="entry name" value="beta-beta-alpha zinc fingers"/>
    <property type="match status" value="1"/>
</dbReference>